<sequence>MKSGITSLLFCFILIACSSNNGKEGFSKNNIKFPDSLSSFHLFKGNMADLIPADSVQALELSSTLFTDYAEKQRLLKLPTGTSIKGKGDGLPDFPDGAILAKTFYYTAKQTEGKKKIIETRILKKHNGLWNVATYKWNDNQTNAFLVNDGDKVPVTVTLPDGERKQINYKIPTVYDCYDCHRSNNELTPIGPKLHNLNVDIFIQGKTIPQLQLLSNKGLLSLKGHEKIAKLPSYKNGNLTTEKRARAYFEINCAHCHNPNGFAGAYSLDLRYENEFENTGIFFNKWNIEHRMTVRDMPKLGTTIVDKEGLKLIQDYLKTLKK</sequence>
<protein>
    <recommendedName>
        <fullName evidence="3">Repeat protein (TIGR03806 family)</fullName>
    </recommendedName>
</protein>
<dbReference type="Proteomes" id="UP001597480">
    <property type="component" value="Unassembled WGS sequence"/>
</dbReference>
<comment type="caution">
    <text evidence="1">The sequence shown here is derived from an EMBL/GenBank/DDBJ whole genome shotgun (WGS) entry which is preliminary data.</text>
</comment>
<dbReference type="RefSeq" id="WP_379820470.1">
    <property type="nucleotide sequence ID" value="NZ_JBHUMD010000007.1"/>
</dbReference>
<name>A0ABW5NV71_9FLAO</name>
<accession>A0ABW5NV71</accession>
<dbReference type="EMBL" id="JBHUMD010000007">
    <property type="protein sequence ID" value="MFD2601967.1"/>
    <property type="molecule type" value="Genomic_DNA"/>
</dbReference>
<evidence type="ECO:0000313" key="1">
    <source>
        <dbReference type="EMBL" id="MFD2601967.1"/>
    </source>
</evidence>
<proteinExistence type="predicted"/>
<gene>
    <name evidence="1" type="ORF">ACFSR3_07860</name>
</gene>
<dbReference type="SUPFAM" id="SSF48695">
    <property type="entry name" value="Multiheme cytochromes"/>
    <property type="match status" value="1"/>
</dbReference>
<reference evidence="2" key="1">
    <citation type="journal article" date="2019" name="Int. J. Syst. Evol. Microbiol.">
        <title>The Global Catalogue of Microorganisms (GCM) 10K type strain sequencing project: providing services to taxonomists for standard genome sequencing and annotation.</title>
        <authorList>
            <consortium name="The Broad Institute Genomics Platform"/>
            <consortium name="The Broad Institute Genome Sequencing Center for Infectious Disease"/>
            <person name="Wu L."/>
            <person name="Ma J."/>
        </authorList>
    </citation>
    <scope>NUCLEOTIDE SEQUENCE [LARGE SCALE GENOMIC DNA]</scope>
    <source>
        <strain evidence="2">KCTC 42107</strain>
    </source>
</reference>
<dbReference type="PROSITE" id="PS51257">
    <property type="entry name" value="PROKAR_LIPOPROTEIN"/>
    <property type="match status" value="1"/>
</dbReference>
<dbReference type="Gene3D" id="1.10.760.10">
    <property type="entry name" value="Cytochrome c-like domain"/>
    <property type="match status" value="1"/>
</dbReference>
<dbReference type="InterPro" id="IPR036909">
    <property type="entry name" value="Cyt_c-like_dom_sf"/>
</dbReference>
<evidence type="ECO:0000313" key="2">
    <source>
        <dbReference type="Proteomes" id="UP001597480"/>
    </source>
</evidence>
<evidence type="ECO:0008006" key="3">
    <source>
        <dbReference type="Google" id="ProtNLM"/>
    </source>
</evidence>
<organism evidence="1 2">
    <name type="scientific">Flavobacterium suzhouense</name>
    <dbReference type="NCBI Taxonomy" id="1529638"/>
    <lineage>
        <taxon>Bacteria</taxon>
        <taxon>Pseudomonadati</taxon>
        <taxon>Bacteroidota</taxon>
        <taxon>Flavobacteriia</taxon>
        <taxon>Flavobacteriales</taxon>
        <taxon>Flavobacteriaceae</taxon>
        <taxon>Flavobacterium</taxon>
    </lineage>
</organism>
<dbReference type="InterPro" id="IPR036280">
    <property type="entry name" value="Multihaem_cyt_sf"/>
</dbReference>
<keyword evidence="2" id="KW-1185">Reference proteome</keyword>